<reference evidence="2" key="1">
    <citation type="journal article" date="2023" name="Front. Plant Sci.">
        <title>Chromosomal-level genome assembly of Melastoma candidum provides insights into trichome evolution.</title>
        <authorList>
            <person name="Zhong Y."/>
            <person name="Wu W."/>
            <person name="Sun C."/>
            <person name="Zou P."/>
            <person name="Liu Y."/>
            <person name="Dai S."/>
            <person name="Zhou R."/>
        </authorList>
    </citation>
    <scope>NUCLEOTIDE SEQUENCE [LARGE SCALE GENOMIC DNA]</scope>
</reference>
<sequence length="139" mass="15036">MFKSYGSSERDVFTFSASTLAYVEGHITPAFFLCRVKTKKRSLPLVSNNDSDEASVQETPLLSSNESKIFNVSYSKSNGRLSPRSLSEGIDHSYSPPDLGSQLDANSAAAASVAALTIAIEKAQARIQAAKQIKRKEGF</sequence>
<dbReference type="EMBL" id="CM042880">
    <property type="protein sequence ID" value="KAI4388446.1"/>
    <property type="molecule type" value="Genomic_DNA"/>
</dbReference>
<protein>
    <submittedName>
        <fullName evidence="1">Uncharacterized protein</fullName>
    </submittedName>
</protein>
<evidence type="ECO:0000313" key="1">
    <source>
        <dbReference type="EMBL" id="KAI4388446.1"/>
    </source>
</evidence>
<proteinExistence type="predicted"/>
<keyword evidence="2" id="KW-1185">Reference proteome</keyword>
<accession>A0ACB9SEH4</accession>
<gene>
    <name evidence="1" type="ORF">MLD38_000770</name>
</gene>
<comment type="caution">
    <text evidence="1">The sequence shown here is derived from an EMBL/GenBank/DDBJ whole genome shotgun (WGS) entry which is preliminary data.</text>
</comment>
<evidence type="ECO:0000313" key="2">
    <source>
        <dbReference type="Proteomes" id="UP001057402"/>
    </source>
</evidence>
<dbReference type="Proteomes" id="UP001057402">
    <property type="component" value="Chromosome 1"/>
</dbReference>
<organism evidence="1 2">
    <name type="scientific">Melastoma candidum</name>
    <dbReference type="NCBI Taxonomy" id="119954"/>
    <lineage>
        <taxon>Eukaryota</taxon>
        <taxon>Viridiplantae</taxon>
        <taxon>Streptophyta</taxon>
        <taxon>Embryophyta</taxon>
        <taxon>Tracheophyta</taxon>
        <taxon>Spermatophyta</taxon>
        <taxon>Magnoliopsida</taxon>
        <taxon>eudicotyledons</taxon>
        <taxon>Gunneridae</taxon>
        <taxon>Pentapetalae</taxon>
        <taxon>rosids</taxon>
        <taxon>malvids</taxon>
        <taxon>Myrtales</taxon>
        <taxon>Melastomataceae</taxon>
        <taxon>Melastomatoideae</taxon>
        <taxon>Melastomateae</taxon>
        <taxon>Melastoma</taxon>
    </lineage>
</organism>
<name>A0ACB9SEH4_9MYRT</name>